<protein>
    <submittedName>
        <fullName evidence="2">Uncharacterized protein</fullName>
    </submittedName>
</protein>
<keyword evidence="1" id="KW-0812">Transmembrane</keyword>
<sequence>MKSQKILIAVIALLVSVIIPILVLNIFYLIFPDFYKDGFLTGLGHMLVCGIIIFIHAILIPSIAVFYFQDLTLKFGTERGITMLINRIILLLVCSVIIQIVLSILIENPFIEPKLPEFPM</sequence>
<proteinExistence type="predicted"/>
<comment type="caution">
    <text evidence="2">The sequence shown here is derived from an EMBL/GenBank/DDBJ whole genome shotgun (WGS) entry which is preliminary data.</text>
</comment>
<accession>A0A917H4P9</accession>
<feature type="transmembrane region" description="Helical" evidence="1">
    <location>
        <begin position="7"/>
        <end position="31"/>
    </location>
</feature>
<keyword evidence="1" id="KW-0472">Membrane</keyword>
<dbReference type="EMBL" id="BMHY01000003">
    <property type="protein sequence ID" value="GGG67426.1"/>
    <property type="molecule type" value="Genomic_DNA"/>
</dbReference>
<dbReference type="Proteomes" id="UP000600247">
    <property type="component" value="Unassembled WGS sequence"/>
</dbReference>
<evidence type="ECO:0000313" key="3">
    <source>
        <dbReference type="Proteomes" id="UP000600247"/>
    </source>
</evidence>
<feature type="transmembrane region" description="Helical" evidence="1">
    <location>
        <begin position="43"/>
        <end position="68"/>
    </location>
</feature>
<feature type="transmembrane region" description="Helical" evidence="1">
    <location>
        <begin position="88"/>
        <end position="106"/>
    </location>
</feature>
<gene>
    <name evidence="2" type="ORF">GCM10010918_22580</name>
</gene>
<reference evidence="2 3" key="1">
    <citation type="journal article" date="2014" name="Int. J. Syst. Evol. Microbiol.">
        <title>Complete genome sequence of Corynebacterium casei LMG S-19264T (=DSM 44701T), isolated from a smear-ripened cheese.</title>
        <authorList>
            <consortium name="US DOE Joint Genome Institute (JGI-PGF)"/>
            <person name="Walter F."/>
            <person name="Albersmeier A."/>
            <person name="Kalinowski J."/>
            <person name="Ruckert C."/>
        </authorList>
    </citation>
    <scope>NUCLEOTIDE SEQUENCE [LARGE SCALE GENOMIC DNA]</scope>
    <source>
        <strain evidence="2 3">CGMCC 1.15286</strain>
    </source>
</reference>
<keyword evidence="3" id="KW-1185">Reference proteome</keyword>
<evidence type="ECO:0000313" key="2">
    <source>
        <dbReference type="EMBL" id="GGG67426.1"/>
    </source>
</evidence>
<evidence type="ECO:0000256" key="1">
    <source>
        <dbReference type="SAM" id="Phobius"/>
    </source>
</evidence>
<name>A0A917H4P9_9BACL</name>
<keyword evidence="1" id="KW-1133">Transmembrane helix</keyword>
<dbReference type="AlphaFoldDB" id="A0A917H4P9"/>
<organism evidence="2 3">
    <name type="scientific">Paenibacillus radicis</name>
    <name type="common">ex Gao et al. 2016</name>
    <dbReference type="NCBI Taxonomy" id="1737354"/>
    <lineage>
        <taxon>Bacteria</taxon>
        <taxon>Bacillati</taxon>
        <taxon>Bacillota</taxon>
        <taxon>Bacilli</taxon>
        <taxon>Bacillales</taxon>
        <taxon>Paenibacillaceae</taxon>
        <taxon>Paenibacillus</taxon>
    </lineage>
</organism>